<evidence type="ECO:0000313" key="3">
    <source>
        <dbReference type="EMBL" id="XBO74968.1"/>
    </source>
</evidence>
<organism evidence="3">
    <name type="scientific">Halomonas sp. H10-59</name>
    <dbReference type="NCBI Taxonomy" id="2950874"/>
    <lineage>
        <taxon>Bacteria</taxon>
        <taxon>Pseudomonadati</taxon>
        <taxon>Pseudomonadota</taxon>
        <taxon>Gammaproteobacteria</taxon>
        <taxon>Oceanospirillales</taxon>
        <taxon>Halomonadaceae</taxon>
        <taxon>Halomonas</taxon>
    </lineage>
</organism>
<evidence type="ECO:0008006" key="4">
    <source>
        <dbReference type="Google" id="ProtNLM"/>
    </source>
</evidence>
<accession>A0AAU7KW15</accession>
<feature type="compositionally biased region" description="Basic and acidic residues" evidence="1">
    <location>
        <begin position="119"/>
        <end position="139"/>
    </location>
</feature>
<protein>
    <recommendedName>
        <fullName evidence="4">Cytochrome c oxidase subunit IV</fullName>
    </recommendedName>
</protein>
<name>A0AAU7KW15_9GAMM</name>
<dbReference type="EMBL" id="CP098828">
    <property type="protein sequence ID" value="XBO74968.1"/>
    <property type="molecule type" value="Genomic_DNA"/>
</dbReference>
<feature type="transmembrane region" description="Helical" evidence="2">
    <location>
        <begin position="37"/>
        <end position="60"/>
    </location>
</feature>
<feature type="transmembrane region" description="Helical" evidence="2">
    <location>
        <begin position="72"/>
        <end position="94"/>
    </location>
</feature>
<reference evidence="3" key="1">
    <citation type="submission" date="2022-06" db="EMBL/GenBank/DDBJ databases">
        <title>A novel DMS-producing enzyme.</title>
        <authorList>
            <person name="Zhang Y."/>
        </authorList>
    </citation>
    <scope>NUCLEOTIDE SEQUENCE</scope>
    <source>
        <strain evidence="3">H10-59</strain>
    </source>
</reference>
<dbReference type="AlphaFoldDB" id="A0AAU7KW15"/>
<keyword evidence="2" id="KW-1133">Transmembrane helix</keyword>
<gene>
    <name evidence="3" type="ORF">NFG57_19535</name>
</gene>
<keyword evidence="2" id="KW-0472">Membrane</keyword>
<evidence type="ECO:0000256" key="1">
    <source>
        <dbReference type="SAM" id="MobiDB-lite"/>
    </source>
</evidence>
<sequence length="139" mass="15176">MHDTDTQRRRLWRTWALLMGMTLIAMASGALHRGPLALWALALVLVASLVKAQQILSIYLNLRIAPASWRGGLLVLVGVMGLGLAAAGLLPRWIEAPGATSGATAIPVSIHSTTTNNTTDRRSDRHTERHNERQAQEPR</sequence>
<keyword evidence="2" id="KW-0812">Transmembrane</keyword>
<evidence type="ECO:0000256" key="2">
    <source>
        <dbReference type="SAM" id="Phobius"/>
    </source>
</evidence>
<dbReference type="RefSeq" id="WP_108132125.1">
    <property type="nucleotide sequence ID" value="NZ_CP098828.1"/>
</dbReference>
<proteinExistence type="predicted"/>
<feature type="transmembrane region" description="Helical" evidence="2">
    <location>
        <begin position="12"/>
        <end position="31"/>
    </location>
</feature>
<feature type="region of interest" description="Disordered" evidence="1">
    <location>
        <begin position="105"/>
        <end position="139"/>
    </location>
</feature>